<dbReference type="Proteomes" id="UP001629235">
    <property type="component" value="Unassembled WGS sequence"/>
</dbReference>
<dbReference type="EMBL" id="JAQQDW010000163">
    <property type="protein sequence ID" value="MFM0109068.1"/>
    <property type="molecule type" value="Genomic_DNA"/>
</dbReference>
<evidence type="ECO:0000313" key="2">
    <source>
        <dbReference type="Proteomes" id="UP001629235"/>
    </source>
</evidence>
<name>A0ACC7NNB5_9BURK</name>
<evidence type="ECO:0000313" key="1">
    <source>
        <dbReference type="EMBL" id="MFM0109068.1"/>
    </source>
</evidence>
<accession>A0ACC7NNB5</accession>
<sequence>MKLFLDDERPTPEGWHRVYWPSDAIRLLEAGGVTELSLDHDLGDDARGTGYDVIVWIEEAVALRGFVPPVIRIHSANPSAVAKMRAGVRAIEKLADELSPHREIRP</sequence>
<comment type="caution">
    <text evidence="1">The sequence shown here is derived from an EMBL/GenBank/DDBJ whole genome shotgun (WGS) entry which is preliminary data.</text>
</comment>
<protein>
    <submittedName>
        <fullName evidence="1">Uncharacterized protein</fullName>
    </submittedName>
</protein>
<proteinExistence type="predicted"/>
<organism evidence="1 2">
    <name type="scientific">Paraburkholderia rhynchosiae</name>
    <dbReference type="NCBI Taxonomy" id="487049"/>
    <lineage>
        <taxon>Bacteria</taxon>
        <taxon>Pseudomonadati</taxon>
        <taxon>Pseudomonadota</taxon>
        <taxon>Betaproteobacteria</taxon>
        <taxon>Burkholderiales</taxon>
        <taxon>Burkholderiaceae</taxon>
        <taxon>Paraburkholderia</taxon>
    </lineage>
</organism>
<reference evidence="1 2" key="1">
    <citation type="journal article" date="2024" name="Chem. Sci.">
        <title>Discovery of megapolipeptins by genome mining of a Burkholderiales bacteria collection.</title>
        <authorList>
            <person name="Paulo B.S."/>
            <person name="Recchia M.J.J."/>
            <person name="Lee S."/>
            <person name="Fergusson C.H."/>
            <person name="Romanowski S.B."/>
            <person name="Hernandez A."/>
            <person name="Krull N."/>
            <person name="Liu D.Y."/>
            <person name="Cavanagh H."/>
            <person name="Bos A."/>
            <person name="Gray C.A."/>
            <person name="Murphy B.T."/>
            <person name="Linington R.G."/>
            <person name="Eustaquio A.S."/>
        </authorList>
    </citation>
    <scope>NUCLEOTIDE SEQUENCE [LARGE SCALE GENOMIC DNA]</scope>
    <source>
        <strain evidence="1 2">RL18-126-BIB-B</strain>
    </source>
</reference>
<keyword evidence="2" id="KW-1185">Reference proteome</keyword>
<gene>
    <name evidence="1" type="ORF">PQR01_38225</name>
</gene>